<evidence type="ECO:0000256" key="3">
    <source>
        <dbReference type="ARBA" id="ARBA00023002"/>
    </source>
</evidence>
<dbReference type="Proteomes" id="UP000502287">
    <property type="component" value="Chromosome"/>
</dbReference>
<sequence>MITLYHNPKCSKSRETLAILREAGVEPTIVEYLVTPLSAELIEKLIHESGVSIEQALRTDVEEYQQFIEGKALSDNEIIALMSAHPRLLNRPFASGQKGTKFCRPPELVKDLL</sequence>
<accession>A0AAE7C1Q4</accession>
<dbReference type="InterPro" id="IPR006659">
    <property type="entry name" value="Arsenate_reductase"/>
</dbReference>
<dbReference type="InterPro" id="IPR036249">
    <property type="entry name" value="Thioredoxin-like_sf"/>
</dbReference>
<evidence type="ECO:0000313" key="9">
    <source>
        <dbReference type="EMBL" id="RPE90393.1"/>
    </source>
</evidence>
<dbReference type="PROSITE" id="PS51353">
    <property type="entry name" value="ARSC"/>
    <property type="match status" value="1"/>
</dbReference>
<dbReference type="KEGG" id="fcl:A4G17_03720"/>
<evidence type="ECO:0000256" key="4">
    <source>
        <dbReference type="ARBA" id="ARBA00038969"/>
    </source>
</evidence>
<dbReference type="PANTHER" id="PTHR30041:SF5">
    <property type="entry name" value="ARSENATE REDUCTASE-RELATED"/>
    <property type="match status" value="1"/>
</dbReference>
<keyword evidence="2" id="KW-0059">Arsenical resistance</keyword>
<comment type="catalytic activity">
    <reaction evidence="7">
        <text>[glutaredoxin]-dithiol + arsenate + glutathione + H(+) = glutathionyl-S-S-[glutaredoxin] + arsenite + H2O</text>
        <dbReference type="Rhea" id="RHEA:22016"/>
        <dbReference type="Rhea" id="RHEA-COMP:10729"/>
        <dbReference type="Rhea" id="RHEA-COMP:17668"/>
        <dbReference type="ChEBI" id="CHEBI:15377"/>
        <dbReference type="ChEBI" id="CHEBI:15378"/>
        <dbReference type="ChEBI" id="CHEBI:29242"/>
        <dbReference type="ChEBI" id="CHEBI:29950"/>
        <dbReference type="ChEBI" id="CHEBI:48597"/>
        <dbReference type="ChEBI" id="CHEBI:57925"/>
        <dbReference type="ChEBI" id="CHEBI:146199"/>
        <dbReference type="EC" id="1.20.4.1"/>
    </reaction>
</comment>
<evidence type="ECO:0000256" key="1">
    <source>
        <dbReference type="ARBA" id="ARBA00007198"/>
    </source>
</evidence>
<keyword evidence="10" id="KW-1185">Reference proteome</keyword>
<comment type="similarity">
    <text evidence="1 6 7">Belongs to the ArsC family.</text>
</comment>
<proteinExistence type="inferred from homology"/>
<evidence type="ECO:0000256" key="6">
    <source>
        <dbReference type="PROSITE-ProRule" id="PRU01282"/>
    </source>
</evidence>
<dbReference type="Pfam" id="PF03960">
    <property type="entry name" value="ArsC"/>
    <property type="match status" value="1"/>
</dbReference>
<evidence type="ECO:0000313" key="10">
    <source>
        <dbReference type="Proteomes" id="UP000276901"/>
    </source>
</evidence>
<organism evidence="8 11">
    <name type="scientific">Frederiksenia canicola</name>
    <dbReference type="NCBI Taxonomy" id="123824"/>
    <lineage>
        <taxon>Bacteria</taxon>
        <taxon>Pseudomonadati</taxon>
        <taxon>Pseudomonadota</taxon>
        <taxon>Gammaproteobacteria</taxon>
        <taxon>Pasteurellales</taxon>
        <taxon>Pasteurellaceae</taxon>
        <taxon>Frederiksenia</taxon>
    </lineage>
</organism>
<reference evidence="8 11" key="1">
    <citation type="submission" date="2016-03" db="EMBL/GenBank/DDBJ databases">
        <authorList>
            <person name="Hansen M.J."/>
            <person name="Bojesen A.M."/>
            <person name="Planet P."/>
        </authorList>
    </citation>
    <scope>NUCLEOTIDE SEQUENCE [LARGE SCALE GENOMIC DNA]</scope>
    <source>
        <strain evidence="8 11">HPA 21</strain>
    </source>
</reference>
<dbReference type="NCBIfam" id="TIGR00014">
    <property type="entry name" value="arsC"/>
    <property type="match status" value="1"/>
</dbReference>
<dbReference type="GO" id="GO:0008794">
    <property type="term" value="F:arsenate reductase (glutaredoxin) activity"/>
    <property type="evidence" value="ECO:0007669"/>
    <property type="project" value="UniProtKB-UniRule"/>
</dbReference>
<keyword evidence="3 7" id="KW-0560">Oxidoreductase</keyword>
<dbReference type="Gene3D" id="3.40.30.10">
    <property type="entry name" value="Glutaredoxin"/>
    <property type="match status" value="1"/>
</dbReference>
<dbReference type="InterPro" id="IPR006660">
    <property type="entry name" value="Arsenate_reductase-like"/>
</dbReference>
<evidence type="ECO:0000256" key="7">
    <source>
        <dbReference type="RuleBase" id="RU362029"/>
    </source>
</evidence>
<dbReference type="EC" id="1.20.4.1" evidence="4 7"/>
<evidence type="ECO:0000313" key="8">
    <source>
        <dbReference type="EMBL" id="QIM64605.1"/>
    </source>
</evidence>
<dbReference type="CDD" id="cd03034">
    <property type="entry name" value="ArsC_ArsC"/>
    <property type="match status" value="1"/>
</dbReference>
<name>A0AAE7C1Q4_9PAST</name>
<dbReference type="EMBL" id="CP015029">
    <property type="protein sequence ID" value="QIM64605.1"/>
    <property type="molecule type" value="Genomic_DNA"/>
</dbReference>
<reference evidence="9 10" key="2">
    <citation type="submission" date="2018-11" db="EMBL/GenBank/DDBJ databases">
        <title>Genomic Encyclopedia of Type Strains, Phase IV (KMG-IV): sequencing the most valuable type-strain genomes for metagenomic binning, comparative biology and taxonomic classification.</title>
        <authorList>
            <person name="Goeker M."/>
        </authorList>
    </citation>
    <scope>NUCLEOTIDE SEQUENCE [LARGE SCALE GENOMIC DNA]</scope>
    <source>
        <strain evidence="9 10">DSM 25797</strain>
    </source>
</reference>
<evidence type="ECO:0000313" key="11">
    <source>
        <dbReference type="Proteomes" id="UP000502287"/>
    </source>
</evidence>
<dbReference type="RefSeq" id="WP_123957616.1">
    <property type="nucleotide sequence ID" value="NZ_CP015029.1"/>
</dbReference>
<evidence type="ECO:0000256" key="5">
    <source>
        <dbReference type="ARBA" id="ARBA00039879"/>
    </source>
</evidence>
<protein>
    <recommendedName>
        <fullName evidence="5 7">Arsenate reductase</fullName>
        <ecNumber evidence="4 7">1.20.4.1</ecNumber>
    </recommendedName>
</protein>
<gene>
    <name evidence="8" type="ORF">A4G17_03720</name>
    <name evidence="9" type="ORF">EDC49_2037</name>
</gene>
<dbReference type="PANTHER" id="PTHR30041">
    <property type="entry name" value="ARSENATE REDUCTASE"/>
    <property type="match status" value="1"/>
</dbReference>
<dbReference type="Proteomes" id="UP000276901">
    <property type="component" value="Unassembled WGS sequence"/>
</dbReference>
<dbReference type="EMBL" id="RKQT01000007">
    <property type="protein sequence ID" value="RPE90393.1"/>
    <property type="molecule type" value="Genomic_DNA"/>
</dbReference>
<dbReference type="GO" id="GO:0046685">
    <property type="term" value="P:response to arsenic-containing substance"/>
    <property type="evidence" value="ECO:0007669"/>
    <property type="project" value="UniProtKB-KW"/>
</dbReference>
<evidence type="ECO:0000256" key="2">
    <source>
        <dbReference type="ARBA" id="ARBA00022849"/>
    </source>
</evidence>
<dbReference type="SUPFAM" id="SSF52833">
    <property type="entry name" value="Thioredoxin-like"/>
    <property type="match status" value="1"/>
</dbReference>
<dbReference type="AlphaFoldDB" id="A0AAE7C1Q4"/>